<dbReference type="EMBL" id="KV454475">
    <property type="protein sequence ID" value="ODV63513.1"/>
    <property type="molecule type" value="Genomic_DNA"/>
</dbReference>
<feature type="region of interest" description="Disordered" evidence="4">
    <location>
        <begin position="65"/>
        <end position="85"/>
    </location>
</feature>
<reference evidence="6" key="1">
    <citation type="submission" date="2016-05" db="EMBL/GenBank/DDBJ databases">
        <title>Comparative genomics of biotechnologically important yeasts.</title>
        <authorList>
            <consortium name="DOE Joint Genome Institute"/>
            <person name="Riley R."/>
            <person name="Haridas S."/>
            <person name="Wolfe K.H."/>
            <person name="Lopes M.R."/>
            <person name="Hittinger C.T."/>
            <person name="Goker M."/>
            <person name="Salamov A."/>
            <person name="Wisecaver J."/>
            <person name="Long T.M."/>
            <person name="Aerts A.L."/>
            <person name="Barry K."/>
            <person name="Choi C."/>
            <person name="Clum A."/>
            <person name="Coughlan A.Y."/>
            <person name="Deshpande S."/>
            <person name="Douglass A.P."/>
            <person name="Hanson S.J."/>
            <person name="Klenk H.-P."/>
            <person name="Labutti K."/>
            <person name="Lapidus A."/>
            <person name="Lindquist E."/>
            <person name="Lipzen A."/>
            <person name="Meier-Kolthoff J.P."/>
            <person name="Ohm R.A."/>
            <person name="Otillar R.P."/>
            <person name="Pangilinan J."/>
            <person name="Peng Y."/>
            <person name="Rokas A."/>
            <person name="Rosa C.A."/>
            <person name="Scheuner C."/>
            <person name="Sibirny A.A."/>
            <person name="Slot J.C."/>
            <person name="Stielow J.B."/>
            <person name="Sun H."/>
            <person name="Kurtzman C.P."/>
            <person name="Blackwell M."/>
            <person name="Grigoriev I.V."/>
            <person name="Jeffries T.W."/>
        </authorList>
    </citation>
    <scope>NUCLEOTIDE SEQUENCE [LARGE SCALE GENOMIC DNA]</scope>
    <source>
        <strain evidence="6">DSM 1968</strain>
    </source>
</reference>
<evidence type="ECO:0008006" key="7">
    <source>
        <dbReference type="Google" id="ProtNLM"/>
    </source>
</evidence>
<dbReference type="PANTHER" id="PTHR28529">
    <property type="entry name" value="DNA REPAIR PROTEIN SWI5 HOMOLOG"/>
    <property type="match status" value="1"/>
</dbReference>
<protein>
    <recommendedName>
        <fullName evidence="7">Swi5-domain-containing protein</fullName>
    </recommendedName>
</protein>
<keyword evidence="3" id="KW-0234">DNA repair</keyword>
<dbReference type="Pfam" id="PF07061">
    <property type="entry name" value="Swi5"/>
    <property type="match status" value="1"/>
</dbReference>
<dbReference type="GO" id="GO:0034974">
    <property type="term" value="C:Swi5-Swi2 complex"/>
    <property type="evidence" value="ECO:0007669"/>
    <property type="project" value="TreeGrafter"/>
</dbReference>
<organism evidence="5 6">
    <name type="scientific">Ascoidea rubescens DSM 1968</name>
    <dbReference type="NCBI Taxonomy" id="1344418"/>
    <lineage>
        <taxon>Eukaryota</taxon>
        <taxon>Fungi</taxon>
        <taxon>Dikarya</taxon>
        <taxon>Ascomycota</taxon>
        <taxon>Saccharomycotina</taxon>
        <taxon>Saccharomycetes</taxon>
        <taxon>Ascoideaceae</taxon>
        <taxon>Ascoidea</taxon>
    </lineage>
</organism>
<keyword evidence="2" id="KW-0227">DNA damage</keyword>
<dbReference type="AlphaFoldDB" id="A0A1D2VPG9"/>
<dbReference type="PANTHER" id="PTHR28529:SF2">
    <property type="entry name" value="DNA REPAIR PROTEIN SWI5 HOMOLOG"/>
    <property type="match status" value="1"/>
</dbReference>
<feature type="region of interest" description="Disordered" evidence="4">
    <location>
        <begin position="218"/>
        <end position="242"/>
    </location>
</feature>
<dbReference type="STRING" id="1344418.A0A1D2VPG9"/>
<dbReference type="Proteomes" id="UP000095038">
    <property type="component" value="Unassembled WGS sequence"/>
</dbReference>
<accession>A0A1D2VPG9</accession>
<evidence type="ECO:0000256" key="1">
    <source>
        <dbReference type="ARBA" id="ARBA00008060"/>
    </source>
</evidence>
<dbReference type="InterPro" id="IPR010760">
    <property type="entry name" value="DNA-repair_Swi5"/>
</dbReference>
<evidence type="ECO:0000313" key="6">
    <source>
        <dbReference type="Proteomes" id="UP000095038"/>
    </source>
</evidence>
<dbReference type="GO" id="GO:0032798">
    <property type="term" value="C:Swi5-Sfr1 complex"/>
    <property type="evidence" value="ECO:0007669"/>
    <property type="project" value="TreeGrafter"/>
</dbReference>
<feature type="compositionally biased region" description="Low complexity" evidence="4">
    <location>
        <begin position="69"/>
        <end position="79"/>
    </location>
</feature>
<name>A0A1D2VPG9_9ASCO</name>
<proteinExistence type="inferred from homology"/>
<gene>
    <name evidence="5" type="ORF">ASCRUDRAFT_73352</name>
</gene>
<sequence length="242" mass="27275">MLQDTSSQGGLDHINNAINNNTISTGTNNINNISTDDSSLMATQILDSHPRSRFRDNRYRSSDSIKTFSSSVPASAPASDTTNTRPQLLKELAKSSDFFKFEIKQSDSNNLKNLINDANLNLLEKKLTKNEKSSISTEIEKIRSKEITLILIQKQCEDLIIELDLNNDQINKPELIIKDHIKKLNQYNELKDIAMGLITMIANHKQIDMKQVLQDLEIDSNDNDNDNGNGNDNDNDVKFNLP</sequence>
<dbReference type="GO" id="GO:0000709">
    <property type="term" value="P:meiotic joint molecule formation"/>
    <property type="evidence" value="ECO:0007669"/>
    <property type="project" value="TreeGrafter"/>
</dbReference>
<dbReference type="RefSeq" id="XP_020049820.1">
    <property type="nucleotide sequence ID" value="XM_020192248.1"/>
</dbReference>
<evidence type="ECO:0000256" key="3">
    <source>
        <dbReference type="ARBA" id="ARBA00023204"/>
    </source>
</evidence>
<evidence type="ECO:0000313" key="5">
    <source>
        <dbReference type="EMBL" id="ODV63513.1"/>
    </source>
</evidence>
<evidence type="ECO:0000256" key="2">
    <source>
        <dbReference type="ARBA" id="ARBA00022763"/>
    </source>
</evidence>
<dbReference type="GeneID" id="30965884"/>
<evidence type="ECO:0000256" key="4">
    <source>
        <dbReference type="SAM" id="MobiDB-lite"/>
    </source>
</evidence>
<dbReference type="Gene3D" id="1.20.5.170">
    <property type="match status" value="1"/>
</dbReference>
<comment type="similarity">
    <text evidence="1">Belongs to the SWI5/SAE3 family.</text>
</comment>
<dbReference type="OrthoDB" id="255837at2759"/>
<dbReference type="GO" id="GO:0010772">
    <property type="term" value="P:meiotic DNA recombinase assembly involved in reciprocal meiotic recombination"/>
    <property type="evidence" value="ECO:0007669"/>
    <property type="project" value="TreeGrafter"/>
</dbReference>
<keyword evidence="6" id="KW-1185">Reference proteome</keyword>
<dbReference type="InParanoid" id="A0A1D2VPG9"/>